<feature type="compositionally biased region" description="Polar residues" evidence="5">
    <location>
        <begin position="80"/>
        <end position="93"/>
    </location>
</feature>
<feature type="domain" description="BRCT" evidence="6">
    <location>
        <begin position="138"/>
        <end position="252"/>
    </location>
</feature>
<evidence type="ECO:0000256" key="2">
    <source>
        <dbReference type="ARBA" id="ARBA00022517"/>
    </source>
</evidence>
<dbReference type="Proteomes" id="UP000007148">
    <property type="component" value="Unassembled WGS sequence"/>
</dbReference>
<dbReference type="Pfam" id="PF00533">
    <property type="entry name" value="BRCT"/>
    <property type="match status" value="1"/>
</dbReference>
<protein>
    <submittedName>
        <fullName evidence="7">Related to pescadillo development protein</fullName>
    </submittedName>
</protein>
<evidence type="ECO:0000256" key="1">
    <source>
        <dbReference type="ARBA" id="ARBA00004123"/>
    </source>
</evidence>
<reference evidence="7 8" key="1">
    <citation type="journal article" date="2011" name="PLoS Pathog.">
        <title>Endophytic Life Strategies Decoded by Genome and Transcriptome Analyses of the Mutualistic Root Symbiont Piriformospora indica.</title>
        <authorList>
            <person name="Zuccaro A."/>
            <person name="Lahrmann U."/>
            <person name="Guldener U."/>
            <person name="Langen G."/>
            <person name="Pfiffi S."/>
            <person name="Biedenkopf D."/>
            <person name="Wong P."/>
            <person name="Samans B."/>
            <person name="Grimm C."/>
            <person name="Basiewicz M."/>
            <person name="Murat C."/>
            <person name="Martin F."/>
            <person name="Kogel K.H."/>
        </authorList>
    </citation>
    <scope>NUCLEOTIDE SEQUENCE [LARGE SCALE GENOMIC DNA]</scope>
    <source>
        <strain evidence="7 8">DSM 11827</strain>
    </source>
</reference>
<organism evidence="7 8">
    <name type="scientific">Serendipita indica (strain DSM 11827)</name>
    <name type="common">Root endophyte fungus</name>
    <name type="synonym">Piriformospora indica</name>
    <dbReference type="NCBI Taxonomy" id="1109443"/>
    <lineage>
        <taxon>Eukaryota</taxon>
        <taxon>Fungi</taxon>
        <taxon>Dikarya</taxon>
        <taxon>Basidiomycota</taxon>
        <taxon>Agaricomycotina</taxon>
        <taxon>Agaricomycetes</taxon>
        <taxon>Sebacinales</taxon>
        <taxon>Serendipitaceae</taxon>
        <taxon>Serendipita</taxon>
    </lineage>
</organism>
<accession>G4TXY2</accession>
<dbReference type="GO" id="GO:0003723">
    <property type="term" value="F:RNA binding"/>
    <property type="evidence" value="ECO:0007669"/>
    <property type="project" value="TreeGrafter"/>
</dbReference>
<keyword evidence="8" id="KW-1185">Reference proteome</keyword>
<dbReference type="InterPro" id="IPR010613">
    <property type="entry name" value="PES"/>
</dbReference>
<evidence type="ECO:0000256" key="3">
    <source>
        <dbReference type="ARBA" id="ARBA00022552"/>
    </source>
</evidence>
<evidence type="ECO:0000256" key="5">
    <source>
        <dbReference type="SAM" id="MobiDB-lite"/>
    </source>
</evidence>
<dbReference type="PANTHER" id="PTHR12221:SF6">
    <property type="entry name" value="PESCADILLO HOMOLOG"/>
    <property type="match status" value="1"/>
</dbReference>
<dbReference type="FunCoup" id="G4TXY2">
    <property type="interactions" value="751"/>
</dbReference>
<evidence type="ECO:0000259" key="6">
    <source>
        <dbReference type="PROSITE" id="PS50172"/>
    </source>
</evidence>
<dbReference type="OMA" id="VFDCLNC"/>
<dbReference type="GO" id="GO:0070545">
    <property type="term" value="C:PeBoW complex"/>
    <property type="evidence" value="ECO:0007669"/>
    <property type="project" value="TreeGrafter"/>
</dbReference>
<dbReference type="InterPro" id="IPR001357">
    <property type="entry name" value="BRCT_dom"/>
</dbReference>
<sequence length="452" mass="50027">MLTFLELYQTLLGFVFFKLYTDEGWTYPPPLDVSKEEKGAGIGALAIIEKAITSNTAPEGAPSTLTGKDVRKAIKELRTDASSSQHAPSSTMEVDTAPVEEEEEEFIPQASKSDPNAMQTSVLPTYQTIAAAAGTLNATSRLFEGLSFWLSRETPRSLLEFVIRSFGGKVGWDETVGGGSPYDESWEGITHVIIDRPAVAGKGPSVSGTSMTAGTLDPTEEGKRRKRKYVQPQWVVDCVNAEKLLSEDKYERGKVLPPHLSPFGEEEGAYQPKMDTEDGPHGDAAMKDAEEEESESESGEEIIEGEELPDEEEEEESEAEETKDDKKRKKKEAKALRKAQKDIAAANAEDMRAAELEAEAAGVSYADFERIVKKAVKGKPLTTLQGEDTELAEKDMNKMLMSNKSKRMYESLNRQKRKREEEKHVLEQKRAAIDKAKQKEAKQAKKARVAQK</sequence>
<dbReference type="EMBL" id="CAFZ01000636">
    <property type="protein sequence ID" value="CCA76175.1"/>
    <property type="molecule type" value="Genomic_DNA"/>
</dbReference>
<keyword evidence="2" id="KW-0690">Ribosome biogenesis</keyword>
<gene>
    <name evidence="7" type="ORF">PIIN_11802</name>
</gene>
<keyword evidence="3" id="KW-0698">rRNA processing</keyword>
<feature type="compositionally biased region" description="Basic and acidic residues" evidence="5">
    <location>
        <begin position="274"/>
        <end position="288"/>
    </location>
</feature>
<dbReference type="CDD" id="cd17709">
    <property type="entry name" value="BRCT_pescadillo_like"/>
    <property type="match status" value="1"/>
</dbReference>
<feature type="region of interest" description="Disordered" evidence="5">
    <location>
        <begin position="78"/>
        <end position="100"/>
    </location>
</feature>
<comment type="caution">
    <text evidence="7">The sequence shown here is derived from an EMBL/GenBank/DDBJ whole genome shotgun (WGS) entry which is preliminary data.</text>
</comment>
<dbReference type="Gene3D" id="3.40.50.10190">
    <property type="entry name" value="BRCT domain"/>
    <property type="match status" value="1"/>
</dbReference>
<dbReference type="PROSITE" id="PS50172">
    <property type="entry name" value="BRCT"/>
    <property type="match status" value="1"/>
</dbReference>
<dbReference type="AlphaFoldDB" id="G4TXY2"/>
<keyword evidence="4" id="KW-0539">Nucleus</keyword>
<evidence type="ECO:0000313" key="7">
    <source>
        <dbReference type="EMBL" id="CCA76175.1"/>
    </source>
</evidence>
<dbReference type="HOGENOM" id="CLU_019619_1_1_1"/>
<dbReference type="PANTHER" id="PTHR12221">
    <property type="entry name" value="PESCADILLO - RELATED"/>
    <property type="match status" value="1"/>
</dbReference>
<feature type="region of interest" description="Disordered" evidence="5">
    <location>
        <begin position="201"/>
        <end position="227"/>
    </location>
</feature>
<feature type="compositionally biased region" description="Acidic residues" evidence="5">
    <location>
        <begin position="289"/>
        <end position="322"/>
    </location>
</feature>
<feature type="region of interest" description="Disordered" evidence="5">
    <location>
        <begin position="401"/>
        <end position="452"/>
    </location>
</feature>
<dbReference type="eggNOG" id="KOG2481">
    <property type="taxonomic scope" value="Eukaryota"/>
</dbReference>
<dbReference type="Pfam" id="PF06732">
    <property type="entry name" value="Pescadillo_N"/>
    <property type="match status" value="1"/>
</dbReference>
<evidence type="ECO:0000313" key="8">
    <source>
        <dbReference type="Proteomes" id="UP000007148"/>
    </source>
</evidence>
<dbReference type="GO" id="GO:0000463">
    <property type="term" value="P:maturation of LSU-rRNA from tricistronic rRNA transcript (SSU-rRNA, 5.8S rRNA, LSU-rRNA)"/>
    <property type="evidence" value="ECO:0007669"/>
    <property type="project" value="TreeGrafter"/>
</dbReference>
<dbReference type="SMART" id="SM00292">
    <property type="entry name" value="BRCT"/>
    <property type="match status" value="1"/>
</dbReference>
<feature type="compositionally biased region" description="Basic and acidic residues" evidence="5">
    <location>
        <begin position="418"/>
        <end position="443"/>
    </location>
</feature>
<feature type="region of interest" description="Disordered" evidence="5">
    <location>
        <begin position="254"/>
        <end position="346"/>
    </location>
</feature>
<dbReference type="STRING" id="1109443.G4TXY2"/>
<comment type="subcellular location">
    <subcellularLocation>
        <location evidence="1">Nucleus</location>
    </subcellularLocation>
</comment>
<dbReference type="SUPFAM" id="SSF52113">
    <property type="entry name" value="BRCT domain"/>
    <property type="match status" value="1"/>
</dbReference>
<dbReference type="InParanoid" id="G4TXY2"/>
<name>G4TXY2_SERID</name>
<evidence type="ECO:0000256" key="4">
    <source>
        <dbReference type="ARBA" id="ARBA00023242"/>
    </source>
</evidence>
<proteinExistence type="predicted"/>
<dbReference type="OrthoDB" id="10264910at2759"/>
<dbReference type="InterPro" id="IPR036420">
    <property type="entry name" value="BRCT_dom_sf"/>
</dbReference>